<dbReference type="PANTHER" id="PTHR23502:SF134">
    <property type="entry name" value="MAJOR FACILITATOR SUPERFAMILY (MFS) PROFILE DOMAIN-CONTAINING PROTEIN-RELATED"/>
    <property type="match status" value="1"/>
</dbReference>
<keyword evidence="9" id="KW-1185">Reference proteome</keyword>
<feature type="transmembrane region" description="Helical" evidence="6">
    <location>
        <begin position="168"/>
        <end position="190"/>
    </location>
</feature>
<keyword evidence="2 6" id="KW-0812">Transmembrane</keyword>
<feature type="transmembrane region" description="Helical" evidence="6">
    <location>
        <begin position="369"/>
        <end position="388"/>
    </location>
</feature>
<comment type="caution">
    <text evidence="8">The sequence shown here is derived from an EMBL/GenBank/DDBJ whole genome shotgun (WGS) entry which is preliminary data.</text>
</comment>
<feature type="transmembrane region" description="Helical" evidence="6">
    <location>
        <begin position="331"/>
        <end position="357"/>
    </location>
</feature>
<feature type="region of interest" description="Disordered" evidence="5">
    <location>
        <begin position="1"/>
        <end position="20"/>
    </location>
</feature>
<evidence type="ECO:0000259" key="7">
    <source>
        <dbReference type="PROSITE" id="PS50850"/>
    </source>
</evidence>
<dbReference type="InterPro" id="IPR020846">
    <property type="entry name" value="MFS_dom"/>
</dbReference>
<dbReference type="SUPFAM" id="SSF103473">
    <property type="entry name" value="MFS general substrate transporter"/>
    <property type="match status" value="1"/>
</dbReference>
<feature type="transmembrane region" description="Helical" evidence="6">
    <location>
        <begin position="143"/>
        <end position="162"/>
    </location>
</feature>
<protein>
    <submittedName>
        <fullName evidence="8">Cycloheximide resistance protein</fullName>
    </submittedName>
</protein>
<feature type="domain" description="Major facilitator superfamily (MFS) profile" evidence="7">
    <location>
        <begin position="74"/>
        <end position="526"/>
    </location>
</feature>
<evidence type="ECO:0000313" key="8">
    <source>
        <dbReference type="EMBL" id="KAL3422388.1"/>
    </source>
</evidence>
<dbReference type="EMBL" id="JBFCZG010000005">
    <property type="protein sequence ID" value="KAL3422388.1"/>
    <property type="molecule type" value="Genomic_DNA"/>
</dbReference>
<accession>A0ABR4PGD7</accession>
<comment type="subcellular location">
    <subcellularLocation>
        <location evidence="1">Membrane</location>
        <topology evidence="1">Multi-pass membrane protein</topology>
    </subcellularLocation>
</comment>
<reference evidence="8 9" key="1">
    <citation type="submission" date="2024-06" db="EMBL/GenBank/DDBJ databases">
        <title>Complete genome of Phlyctema vagabunda strain 19-DSS-EL-015.</title>
        <authorList>
            <person name="Fiorenzani C."/>
        </authorList>
    </citation>
    <scope>NUCLEOTIDE SEQUENCE [LARGE SCALE GENOMIC DNA]</scope>
    <source>
        <strain evidence="8 9">19-DSS-EL-015</strain>
    </source>
</reference>
<feature type="transmembrane region" description="Helical" evidence="6">
    <location>
        <begin position="434"/>
        <end position="455"/>
    </location>
</feature>
<dbReference type="PANTHER" id="PTHR23502">
    <property type="entry name" value="MAJOR FACILITATOR SUPERFAMILY"/>
    <property type="match status" value="1"/>
</dbReference>
<feature type="transmembrane region" description="Helical" evidence="6">
    <location>
        <begin position="202"/>
        <end position="225"/>
    </location>
</feature>
<dbReference type="Gene3D" id="1.20.1250.20">
    <property type="entry name" value="MFS general substrate transporter like domains"/>
    <property type="match status" value="1"/>
</dbReference>
<dbReference type="InterPro" id="IPR011701">
    <property type="entry name" value="MFS"/>
</dbReference>
<dbReference type="Proteomes" id="UP001629113">
    <property type="component" value="Unassembled WGS sequence"/>
</dbReference>
<feature type="transmembrane region" description="Helical" evidence="6">
    <location>
        <begin position="76"/>
        <end position="95"/>
    </location>
</feature>
<gene>
    <name evidence="8" type="ORF">PVAG01_06544</name>
</gene>
<name>A0ABR4PGD7_9HELO</name>
<proteinExistence type="predicted"/>
<dbReference type="Pfam" id="PF07690">
    <property type="entry name" value="MFS_1"/>
    <property type="match status" value="1"/>
</dbReference>
<dbReference type="InterPro" id="IPR036259">
    <property type="entry name" value="MFS_trans_sf"/>
</dbReference>
<evidence type="ECO:0000256" key="3">
    <source>
        <dbReference type="ARBA" id="ARBA00022989"/>
    </source>
</evidence>
<evidence type="ECO:0000256" key="4">
    <source>
        <dbReference type="ARBA" id="ARBA00023136"/>
    </source>
</evidence>
<organism evidence="8 9">
    <name type="scientific">Phlyctema vagabunda</name>
    <dbReference type="NCBI Taxonomy" id="108571"/>
    <lineage>
        <taxon>Eukaryota</taxon>
        <taxon>Fungi</taxon>
        <taxon>Dikarya</taxon>
        <taxon>Ascomycota</taxon>
        <taxon>Pezizomycotina</taxon>
        <taxon>Leotiomycetes</taxon>
        <taxon>Helotiales</taxon>
        <taxon>Dermateaceae</taxon>
        <taxon>Phlyctema</taxon>
    </lineage>
</organism>
<dbReference type="PROSITE" id="PS50850">
    <property type="entry name" value="MFS"/>
    <property type="match status" value="1"/>
</dbReference>
<evidence type="ECO:0000256" key="5">
    <source>
        <dbReference type="SAM" id="MobiDB-lite"/>
    </source>
</evidence>
<evidence type="ECO:0000256" key="6">
    <source>
        <dbReference type="SAM" id="Phobius"/>
    </source>
</evidence>
<keyword evidence="4 6" id="KW-0472">Membrane</keyword>
<keyword evidence="3 6" id="KW-1133">Transmembrane helix</keyword>
<feature type="transmembrane region" description="Helical" evidence="6">
    <location>
        <begin position="467"/>
        <end position="491"/>
    </location>
</feature>
<feature type="transmembrane region" description="Helical" evidence="6">
    <location>
        <begin position="409"/>
        <end position="428"/>
    </location>
</feature>
<sequence length="536" mass="59266">MSSQSSVTLPAGENGGHNLEEGDMEYRYLTFDTYISSLSQERLTKYSEAGHTSPPRPPDLKPYISPFLWSSGRKNAIVWLGVFAAGLASHAAGSYTSAATEMAKDWGIGRIAVMVGVTTFTTGFAVAPMLLAPFSEINGRYPVFICAGLLFVIGQICCAVTRSYAGMLVARFVTGVGSSVFSSMVGGVISDLYKNEERNTPMALFSLGALFGTGTGPLCSGFIVQRTDWRWVFWSQAIANGVLVSAFALCYRETRGEVLLKRKARSLNLWYDELELRGYKPLDDFPLEHNSSRIQRRYRWQVKSATQKKSFLKMITLSLYRPFRLLFTEPILFSFSLWVTFAWAVLYITFSSIPIVFAKNHDFDLEQGGAVFTSICVGSLLAVIVELTQQKLFPNVSKVGSETAPERRLYFTCVEGVLLPAGLFWFGWTQFSSIPWIVPALGVGCATMGIFWIYLSTFNYLADIYQSYASSALAAQSFCRNLVGGIFPLVTPALFNNLGFQEASSLLGGIAVLLTLVPWLLVLRGPTIRSWSKYTV</sequence>
<evidence type="ECO:0000313" key="9">
    <source>
        <dbReference type="Proteomes" id="UP001629113"/>
    </source>
</evidence>
<evidence type="ECO:0000256" key="2">
    <source>
        <dbReference type="ARBA" id="ARBA00022692"/>
    </source>
</evidence>
<feature type="transmembrane region" description="Helical" evidence="6">
    <location>
        <begin position="503"/>
        <end position="523"/>
    </location>
</feature>
<feature type="transmembrane region" description="Helical" evidence="6">
    <location>
        <begin position="107"/>
        <end position="131"/>
    </location>
</feature>
<evidence type="ECO:0000256" key="1">
    <source>
        <dbReference type="ARBA" id="ARBA00004141"/>
    </source>
</evidence>